<evidence type="ECO:0000256" key="3">
    <source>
        <dbReference type="ARBA" id="ARBA00022833"/>
    </source>
</evidence>
<reference evidence="6" key="1">
    <citation type="submission" date="2021-03" db="EMBL/GenBank/DDBJ databases">
        <authorList>
            <person name="Bekaert M."/>
        </authorList>
    </citation>
    <scope>NUCLEOTIDE SEQUENCE</scope>
</reference>
<evidence type="ECO:0000313" key="7">
    <source>
        <dbReference type="Proteomes" id="UP000683360"/>
    </source>
</evidence>
<dbReference type="EMBL" id="CAJPWZ010001582">
    <property type="protein sequence ID" value="CAG2217972.1"/>
    <property type="molecule type" value="Genomic_DNA"/>
</dbReference>
<accession>A0A8S3SM32</accession>
<dbReference type="OrthoDB" id="290834at2759"/>
<protein>
    <recommendedName>
        <fullName evidence="5">RING-type domain-containing protein</fullName>
    </recommendedName>
</protein>
<evidence type="ECO:0000256" key="2">
    <source>
        <dbReference type="ARBA" id="ARBA00022771"/>
    </source>
</evidence>
<dbReference type="GO" id="GO:0008270">
    <property type="term" value="F:zinc ion binding"/>
    <property type="evidence" value="ECO:0007669"/>
    <property type="project" value="UniProtKB-KW"/>
</dbReference>
<dbReference type="SMART" id="SM00184">
    <property type="entry name" value="RING"/>
    <property type="match status" value="1"/>
</dbReference>
<dbReference type="PANTHER" id="PTHR45931">
    <property type="entry name" value="SI:CH211-59O9.10"/>
    <property type="match status" value="1"/>
</dbReference>
<gene>
    <name evidence="6" type="ORF">MEDL_31614</name>
</gene>
<dbReference type="Pfam" id="PF13639">
    <property type="entry name" value="zf-RING_2"/>
    <property type="match status" value="1"/>
</dbReference>
<evidence type="ECO:0000259" key="5">
    <source>
        <dbReference type="PROSITE" id="PS50089"/>
    </source>
</evidence>
<keyword evidence="7" id="KW-1185">Reference proteome</keyword>
<dbReference type="SUPFAM" id="SSF57850">
    <property type="entry name" value="RING/U-box"/>
    <property type="match status" value="1"/>
</dbReference>
<dbReference type="InterPro" id="IPR001841">
    <property type="entry name" value="Znf_RING"/>
</dbReference>
<dbReference type="GO" id="GO:0006511">
    <property type="term" value="P:ubiquitin-dependent protein catabolic process"/>
    <property type="evidence" value="ECO:0007669"/>
    <property type="project" value="TreeGrafter"/>
</dbReference>
<dbReference type="AlphaFoldDB" id="A0A8S3SM32"/>
<name>A0A8S3SM32_MYTED</name>
<keyword evidence="2 4" id="KW-0863">Zinc-finger</keyword>
<dbReference type="Gene3D" id="3.30.40.10">
    <property type="entry name" value="Zinc/RING finger domain, C3HC4 (zinc finger)"/>
    <property type="match status" value="1"/>
</dbReference>
<dbReference type="InterPro" id="IPR013083">
    <property type="entry name" value="Znf_RING/FYVE/PHD"/>
</dbReference>
<dbReference type="Proteomes" id="UP000683360">
    <property type="component" value="Unassembled WGS sequence"/>
</dbReference>
<organism evidence="6 7">
    <name type="scientific">Mytilus edulis</name>
    <name type="common">Blue mussel</name>
    <dbReference type="NCBI Taxonomy" id="6550"/>
    <lineage>
        <taxon>Eukaryota</taxon>
        <taxon>Metazoa</taxon>
        <taxon>Spiralia</taxon>
        <taxon>Lophotrochozoa</taxon>
        <taxon>Mollusca</taxon>
        <taxon>Bivalvia</taxon>
        <taxon>Autobranchia</taxon>
        <taxon>Pteriomorphia</taxon>
        <taxon>Mytilida</taxon>
        <taxon>Mytiloidea</taxon>
        <taxon>Mytilidae</taxon>
        <taxon>Mytilinae</taxon>
        <taxon>Mytilus</taxon>
    </lineage>
</organism>
<feature type="domain" description="RING-type" evidence="5">
    <location>
        <begin position="112"/>
        <end position="154"/>
    </location>
</feature>
<evidence type="ECO:0000313" key="6">
    <source>
        <dbReference type="EMBL" id="CAG2217972.1"/>
    </source>
</evidence>
<proteinExistence type="predicted"/>
<keyword evidence="3" id="KW-0862">Zinc</keyword>
<dbReference type="InterPro" id="IPR051834">
    <property type="entry name" value="RING_finger_E3_ligase"/>
</dbReference>
<evidence type="ECO:0000256" key="4">
    <source>
        <dbReference type="PROSITE-ProRule" id="PRU00175"/>
    </source>
</evidence>
<dbReference type="PROSITE" id="PS50089">
    <property type="entry name" value="ZF_RING_2"/>
    <property type="match status" value="1"/>
</dbReference>
<comment type="caution">
    <text evidence="6">The sequence shown here is derived from an EMBL/GenBank/DDBJ whole genome shotgun (WGS) entry which is preliminary data.</text>
</comment>
<evidence type="ECO:0000256" key="1">
    <source>
        <dbReference type="ARBA" id="ARBA00022723"/>
    </source>
</evidence>
<dbReference type="PANTHER" id="PTHR45931:SF3">
    <property type="entry name" value="RING ZINC FINGER-CONTAINING PROTEIN"/>
    <property type="match status" value="1"/>
</dbReference>
<sequence length="162" mass="18842">MKFDAVVVHNDFQSGEDLGRMISTSDSKMEDVMISSVLVGYRAGKLLSNYDIEYEAAYLQYRNKTSVNRYLERARTRRWSLPFQLSNIQALKSCTPQIHAAKFKKGHRYDTCPICLEEFVENEQLWILPCKHEFHISCIKSWLEESKYSCPMCKGMVITIPD</sequence>
<dbReference type="GO" id="GO:0005634">
    <property type="term" value="C:nucleus"/>
    <property type="evidence" value="ECO:0007669"/>
    <property type="project" value="TreeGrafter"/>
</dbReference>
<keyword evidence="1" id="KW-0479">Metal-binding</keyword>
<dbReference type="GO" id="GO:0061630">
    <property type="term" value="F:ubiquitin protein ligase activity"/>
    <property type="evidence" value="ECO:0007669"/>
    <property type="project" value="TreeGrafter"/>
</dbReference>